<evidence type="ECO:0000313" key="6">
    <source>
        <dbReference type="Proteomes" id="UP000007796"/>
    </source>
</evidence>
<proteinExistence type="predicted"/>
<feature type="compositionally biased region" description="Basic and acidic residues" evidence="3">
    <location>
        <begin position="414"/>
        <end position="427"/>
    </location>
</feature>
<dbReference type="HOGENOM" id="CLU_017393_0_0_1"/>
<feature type="region of interest" description="Disordered" evidence="3">
    <location>
        <begin position="162"/>
        <end position="195"/>
    </location>
</feature>
<dbReference type="AlphaFoldDB" id="F0XD23"/>
<feature type="compositionally biased region" description="Basic and acidic residues" evidence="3">
    <location>
        <begin position="91"/>
        <end position="106"/>
    </location>
</feature>
<dbReference type="Proteomes" id="UP000007796">
    <property type="component" value="Unassembled WGS sequence"/>
</dbReference>
<sequence>MNNDQFRRLALGAGKQGGPKDEAGKTSASPSPGILGSRQKSSIPMTPRSGGNVSRVAFARQMAERFQDTEKQKKVRTSVPKGSRLAQGYVDRAKTRVGEDSTDEREQRLAALQEALKLEQIDQATYDRLQLEIAGGDLSSTHLVKGLDFKLLERVRRGEDVFGEEVKATKDEEQKSGSEDGEPAGAAKPGDNIDDEFERLVEDKVQTITHEKVKKKGQLATTRLVPGQKRTRDQILAEMKAAREAAKKKELPALGSRFKRISAPQKAGSRIEHDSQGREVLIIVDEDGHEKRKVRKLARGTDAREAKERERQREAMAPAEGAEVLGMEVPEFYRKQQEAEAAAAAAAAAKPVDIFEDADADYDPLAGMGSDSDSDSDSNSEAKVQTEARTETKATSSRSPSRDKEEGEASDSSQDAKNKRLASKEKTQPTQPRQSYFKGSTLLSEVSRSGPSMDDPAVVSALRKAKAMREAAESEEKSKEDERTERLKKLLQASDRDAEDLDMGFGTNRVEDDEDMEESDIKLSTWGDEGKGEDGQSRGEKGKRKRGAKKRKGDGNNAADVMRVLERRKGAGGA</sequence>
<dbReference type="PANTHER" id="PTHR12765">
    <property type="entry name" value="RED PROTEIN IK FACTOR CYTOKINE IK"/>
    <property type="match status" value="1"/>
</dbReference>
<organism evidence="6">
    <name type="scientific">Grosmannia clavigera (strain kw1407 / UAMH 11150)</name>
    <name type="common">Blue stain fungus</name>
    <name type="synonym">Graphiocladiella clavigera</name>
    <dbReference type="NCBI Taxonomy" id="655863"/>
    <lineage>
        <taxon>Eukaryota</taxon>
        <taxon>Fungi</taxon>
        <taxon>Dikarya</taxon>
        <taxon>Ascomycota</taxon>
        <taxon>Pezizomycotina</taxon>
        <taxon>Sordariomycetes</taxon>
        <taxon>Sordariomycetidae</taxon>
        <taxon>Ophiostomatales</taxon>
        <taxon>Ophiostomataceae</taxon>
        <taxon>Leptographium</taxon>
    </lineage>
</organism>
<keyword evidence="2" id="KW-0539">Nucleus</keyword>
<reference evidence="5 6" key="1">
    <citation type="journal article" date="2011" name="Proc. Natl. Acad. Sci. U.S.A.">
        <title>Genome and transcriptome analyses of the mountain pine beetle-fungal symbiont Grosmannia clavigera, a lodgepole pine pathogen.</title>
        <authorList>
            <person name="DiGuistini S."/>
            <person name="Wang Y."/>
            <person name="Liao N.Y."/>
            <person name="Taylor G."/>
            <person name="Tanguay P."/>
            <person name="Feau N."/>
            <person name="Henrissat B."/>
            <person name="Chan S.K."/>
            <person name="Hesse-Orce U."/>
            <person name="Alamouti S.M."/>
            <person name="Tsui C.K.M."/>
            <person name="Docking R.T."/>
            <person name="Levasseur A."/>
            <person name="Haridas S."/>
            <person name="Robertson G."/>
            <person name="Birol I."/>
            <person name="Holt R.A."/>
            <person name="Marra M.A."/>
            <person name="Hamelin R.C."/>
            <person name="Hirst M."/>
            <person name="Jones S.J.M."/>
            <person name="Bohlmann J."/>
            <person name="Breuil C."/>
        </authorList>
    </citation>
    <scope>NUCLEOTIDE SEQUENCE [LARGE SCALE GENOMIC DNA]</scope>
    <source>
        <strain evidence="6">kw1407 / UAMH 11150</strain>
    </source>
</reference>
<accession>F0XD23</accession>
<dbReference type="OrthoDB" id="3366823at2759"/>
<feature type="compositionally biased region" description="Polar residues" evidence="3">
    <location>
        <begin position="428"/>
        <end position="450"/>
    </location>
</feature>
<feature type="compositionally biased region" description="Basic and acidic residues" evidence="3">
    <location>
        <begin position="162"/>
        <end position="178"/>
    </location>
</feature>
<feature type="compositionally biased region" description="Basic residues" evidence="3">
    <location>
        <begin position="541"/>
        <end position="552"/>
    </location>
</feature>
<evidence type="ECO:0000313" key="5">
    <source>
        <dbReference type="EMBL" id="EFX03794.1"/>
    </source>
</evidence>
<feature type="compositionally biased region" description="Basic and acidic residues" evidence="3">
    <location>
        <begin position="299"/>
        <end position="314"/>
    </location>
</feature>
<evidence type="ECO:0000256" key="1">
    <source>
        <dbReference type="ARBA" id="ARBA00004123"/>
    </source>
</evidence>
<feature type="compositionally biased region" description="Polar residues" evidence="3">
    <location>
        <begin position="38"/>
        <end position="52"/>
    </location>
</feature>
<evidence type="ECO:0000256" key="3">
    <source>
        <dbReference type="SAM" id="MobiDB-lite"/>
    </source>
</evidence>
<feature type="region of interest" description="Disordered" evidence="3">
    <location>
        <begin position="1"/>
        <end position="106"/>
    </location>
</feature>
<feature type="region of interest" description="Disordered" evidence="3">
    <location>
        <begin position="291"/>
        <end position="326"/>
    </location>
</feature>
<evidence type="ECO:0000259" key="4">
    <source>
        <dbReference type="Pfam" id="PF07808"/>
    </source>
</evidence>
<evidence type="ECO:0000256" key="2">
    <source>
        <dbReference type="ARBA" id="ARBA00023242"/>
    </source>
</evidence>
<dbReference type="eggNOG" id="ENOG502RZ6M">
    <property type="taxonomic scope" value="Eukaryota"/>
</dbReference>
<keyword evidence="6" id="KW-1185">Reference proteome</keyword>
<feature type="domain" description="RED-like N-terminal" evidence="4">
    <location>
        <begin position="80"/>
        <end position="178"/>
    </location>
</feature>
<dbReference type="STRING" id="655863.F0XD23"/>
<feature type="region of interest" description="Disordered" evidence="3">
    <location>
        <begin position="360"/>
        <end position="574"/>
    </location>
</feature>
<feature type="compositionally biased region" description="Basic and acidic residues" evidence="3">
    <location>
        <begin position="563"/>
        <end position="574"/>
    </location>
</feature>
<dbReference type="GO" id="GO:0005634">
    <property type="term" value="C:nucleus"/>
    <property type="evidence" value="ECO:0007669"/>
    <property type="project" value="UniProtKB-SubCell"/>
</dbReference>
<gene>
    <name evidence="5" type="ORF">CMQ_722</name>
</gene>
<dbReference type="EMBL" id="GL629765">
    <property type="protein sequence ID" value="EFX03794.1"/>
    <property type="molecule type" value="Genomic_DNA"/>
</dbReference>
<dbReference type="InParanoid" id="F0XD23"/>
<dbReference type="Pfam" id="PF07808">
    <property type="entry name" value="RED_N"/>
    <property type="match status" value="1"/>
</dbReference>
<feature type="compositionally biased region" description="Basic and acidic residues" evidence="3">
    <location>
        <begin position="62"/>
        <end position="72"/>
    </location>
</feature>
<dbReference type="InterPro" id="IPR039896">
    <property type="entry name" value="Red-like"/>
</dbReference>
<dbReference type="RefSeq" id="XP_014173276.1">
    <property type="nucleotide sequence ID" value="XM_014317801.1"/>
</dbReference>
<protein>
    <submittedName>
        <fullName evidence="5">Red-like protein</fullName>
    </submittedName>
</protein>
<feature type="compositionally biased region" description="Basic and acidic residues" evidence="3">
    <location>
        <begin position="467"/>
        <end position="488"/>
    </location>
</feature>
<dbReference type="GeneID" id="25980740"/>
<comment type="subcellular location">
    <subcellularLocation>
        <location evidence="1">Nucleus</location>
    </subcellularLocation>
</comment>
<dbReference type="InterPro" id="IPR012916">
    <property type="entry name" value="RED_N"/>
</dbReference>
<name>F0XD23_GROCL</name>
<feature type="compositionally biased region" description="Basic and acidic residues" evidence="3">
    <location>
        <begin position="528"/>
        <end position="540"/>
    </location>
</feature>